<evidence type="ECO:0000259" key="1">
    <source>
        <dbReference type="Pfam" id="PF00903"/>
    </source>
</evidence>
<reference evidence="2 3" key="1">
    <citation type="submission" date="2012-09" db="EMBL/GenBank/DDBJ databases">
        <title>The Genome Sequence of Actinobaculum massiliae ACS-171-V-COL2.</title>
        <authorList>
            <consortium name="The Broad Institute Genome Sequencing Platform"/>
            <person name="Earl A."/>
            <person name="Ward D."/>
            <person name="Feldgarden M."/>
            <person name="Gevers D."/>
            <person name="Saerens B."/>
            <person name="Vaneechoutte M."/>
            <person name="Walker B."/>
            <person name="Young S.K."/>
            <person name="Zeng Q."/>
            <person name="Gargeya S."/>
            <person name="Fitzgerald M."/>
            <person name="Haas B."/>
            <person name="Abouelleil A."/>
            <person name="Alvarado L."/>
            <person name="Arachchi H.M."/>
            <person name="Berlin A."/>
            <person name="Chapman S.B."/>
            <person name="Goldberg J."/>
            <person name="Griggs A."/>
            <person name="Gujja S."/>
            <person name="Hansen M."/>
            <person name="Howarth C."/>
            <person name="Imamovic A."/>
            <person name="Larimer J."/>
            <person name="McCowen C."/>
            <person name="Montmayeur A."/>
            <person name="Murphy C."/>
            <person name="Neiman D."/>
            <person name="Pearson M."/>
            <person name="Priest M."/>
            <person name="Roberts A."/>
            <person name="Saif S."/>
            <person name="Shea T."/>
            <person name="Sisk P."/>
            <person name="Sykes S."/>
            <person name="Wortman J."/>
            <person name="Nusbaum C."/>
            <person name="Birren B."/>
        </authorList>
    </citation>
    <scope>NUCLEOTIDE SEQUENCE [LARGE SCALE GENOMIC DNA]</scope>
    <source>
        <strain evidence="3">ACS-171-V-Col2</strain>
    </source>
</reference>
<dbReference type="EMBL" id="AGWL01000006">
    <property type="protein sequence ID" value="EKU95021.1"/>
    <property type="molecule type" value="Genomic_DNA"/>
</dbReference>
<keyword evidence="3" id="KW-1185">Reference proteome</keyword>
<dbReference type="HOGENOM" id="CLU_2103863_0_0_11"/>
<feature type="domain" description="Glyoxalase/fosfomycin resistance/dioxygenase" evidence="1">
    <location>
        <begin position="8"/>
        <end position="107"/>
    </location>
</feature>
<dbReference type="Pfam" id="PF00903">
    <property type="entry name" value="Glyoxalase"/>
    <property type="match status" value="1"/>
</dbReference>
<dbReference type="SUPFAM" id="SSF54593">
    <property type="entry name" value="Glyoxalase/Bleomycin resistance protein/Dihydroxybiphenyl dioxygenase"/>
    <property type="match status" value="1"/>
</dbReference>
<comment type="caution">
    <text evidence="2">The sequence shown here is derived from an EMBL/GenBank/DDBJ whole genome shotgun (WGS) entry which is preliminary data.</text>
</comment>
<dbReference type="AlphaFoldDB" id="K9EGK9"/>
<dbReference type="CDD" id="cd06587">
    <property type="entry name" value="VOC"/>
    <property type="match status" value="1"/>
</dbReference>
<evidence type="ECO:0000313" key="3">
    <source>
        <dbReference type="Proteomes" id="UP000009888"/>
    </source>
</evidence>
<name>K9EGK9_9ACTO</name>
<sequence length="110" mass="11943">MKLLVANYAGNVEANVRFYRALGIEFDQEVDLTCTEGKASGGVMAIHARDTAQSPKDGFVVIMVAESPLEEVRERLVAAGFDGGRICEENFGPSLRVVDPDGNELQINDQ</sequence>
<evidence type="ECO:0000313" key="2">
    <source>
        <dbReference type="EMBL" id="EKU95021.1"/>
    </source>
</evidence>
<dbReference type="InterPro" id="IPR004360">
    <property type="entry name" value="Glyas_Fos-R_dOase_dom"/>
</dbReference>
<organism evidence="2 3">
    <name type="scientific">Actinobaculum massiliense ACS-171-V-Col2</name>
    <dbReference type="NCBI Taxonomy" id="883066"/>
    <lineage>
        <taxon>Bacteria</taxon>
        <taxon>Bacillati</taxon>
        <taxon>Actinomycetota</taxon>
        <taxon>Actinomycetes</taxon>
        <taxon>Actinomycetales</taxon>
        <taxon>Actinomycetaceae</taxon>
        <taxon>Actinobaculum</taxon>
    </lineage>
</organism>
<dbReference type="Gene3D" id="3.10.180.10">
    <property type="entry name" value="2,3-Dihydroxybiphenyl 1,2-Dioxygenase, domain 1"/>
    <property type="match status" value="1"/>
</dbReference>
<proteinExistence type="predicted"/>
<dbReference type="Proteomes" id="UP000009888">
    <property type="component" value="Unassembled WGS sequence"/>
</dbReference>
<dbReference type="InterPro" id="IPR029068">
    <property type="entry name" value="Glyas_Bleomycin-R_OHBP_Dase"/>
</dbReference>
<protein>
    <recommendedName>
        <fullName evidence="1">Glyoxalase/fosfomycin resistance/dioxygenase domain-containing protein</fullName>
    </recommendedName>
</protein>
<accession>K9EGK9</accession>
<dbReference type="STRING" id="202789.GCA_001457435_00955"/>
<dbReference type="RefSeq" id="WP_007001365.1">
    <property type="nucleotide sequence ID" value="NZ_JH992955.1"/>
</dbReference>
<gene>
    <name evidence="2" type="ORF">HMPREF9233_01159</name>
</gene>